<dbReference type="EnsemblBacteria" id="BAG05758">
    <property type="protein sequence ID" value="BAG05758"/>
    <property type="gene ID" value="MAE_59360"/>
</dbReference>
<evidence type="ECO:0000313" key="1">
    <source>
        <dbReference type="EMBL" id="BAG05758.1"/>
    </source>
</evidence>
<keyword evidence="2" id="KW-1185">Reference proteome</keyword>
<gene>
    <name evidence="1" type="ordered locus">MAE_59360</name>
</gene>
<dbReference type="PaxDb" id="449447-MAE_59360"/>
<protein>
    <submittedName>
        <fullName evidence="1">Uncharacterized protein</fullName>
    </submittedName>
</protein>
<accession>B0JJ50</accession>
<sequence>MKEKRAKNQIYSDKITIFLLKSPFICCYCLLSPCIPVLTPMNPNWAIEINFLDCLLDRIGS</sequence>
<organism evidence="1 2">
    <name type="scientific">Microcystis aeruginosa (strain NIES-843 / IAM M-2473)</name>
    <dbReference type="NCBI Taxonomy" id="449447"/>
    <lineage>
        <taxon>Bacteria</taxon>
        <taxon>Bacillati</taxon>
        <taxon>Cyanobacteriota</taxon>
        <taxon>Cyanophyceae</taxon>
        <taxon>Oscillatoriophycideae</taxon>
        <taxon>Chroococcales</taxon>
        <taxon>Microcystaceae</taxon>
        <taxon>Microcystis</taxon>
    </lineage>
</organism>
<name>B0JJ50_MICAN</name>
<dbReference type="STRING" id="449447.MAE_59360"/>
<dbReference type="BioCyc" id="MAER449447:MAE_RS31135-MONOMER"/>
<proteinExistence type="predicted"/>
<dbReference type="Proteomes" id="UP000001510">
    <property type="component" value="Chromosome"/>
</dbReference>
<dbReference type="AlphaFoldDB" id="B0JJ50"/>
<reference evidence="1 2" key="1">
    <citation type="journal article" date="2007" name="DNA Res.">
        <title>Complete genomic structure of the bloom-forming toxic cyanobacterium Microcystis aeruginosa NIES-843.</title>
        <authorList>
            <person name="Kaneko T."/>
            <person name="Nakajima N."/>
            <person name="Okamoto S."/>
            <person name="Suzuki I."/>
            <person name="Tanabe Y."/>
            <person name="Tamaoki M."/>
            <person name="Nakamura Y."/>
            <person name="Kasai F."/>
            <person name="Watanabe A."/>
            <person name="Kawashima K."/>
            <person name="Kishida Y."/>
            <person name="Ono A."/>
            <person name="Shimizu Y."/>
            <person name="Takahashi C."/>
            <person name="Minami C."/>
            <person name="Fujishiro T."/>
            <person name="Kohara M."/>
            <person name="Katoh M."/>
            <person name="Nakazaki N."/>
            <person name="Nakayama S."/>
            <person name="Yamada M."/>
            <person name="Tabata S."/>
            <person name="Watanabe M.M."/>
        </authorList>
    </citation>
    <scope>NUCLEOTIDE SEQUENCE [LARGE SCALE GENOMIC DNA]</scope>
    <source>
        <strain evidence="2">NIES-843 / IAM M-247</strain>
    </source>
</reference>
<dbReference type="HOGENOM" id="CLU_2917484_0_0_3"/>
<dbReference type="KEGG" id="mar:MAE_59360"/>
<evidence type="ECO:0000313" key="2">
    <source>
        <dbReference type="Proteomes" id="UP000001510"/>
    </source>
</evidence>
<dbReference type="EMBL" id="AP009552">
    <property type="protein sequence ID" value="BAG05758.1"/>
    <property type="molecule type" value="Genomic_DNA"/>
</dbReference>